<protein>
    <submittedName>
        <fullName evidence="1">Uncharacterized protein</fullName>
    </submittedName>
</protein>
<sequence>MAPNKTGTNRYTDNQTKMGVDWPYIQETSAQHHKAGIVLESSGEKKAGPASEYLEAKHRRRIKEMGDHLARATEDCPEQSAMADGC</sequence>
<dbReference type="EMBL" id="BMAT01003652">
    <property type="protein sequence ID" value="GFR59751.1"/>
    <property type="molecule type" value="Genomic_DNA"/>
</dbReference>
<dbReference type="AlphaFoldDB" id="A0AAV4EHG7"/>
<comment type="caution">
    <text evidence="1">The sequence shown here is derived from an EMBL/GenBank/DDBJ whole genome shotgun (WGS) entry which is preliminary data.</text>
</comment>
<evidence type="ECO:0000313" key="1">
    <source>
        <dbReference type="EMBL" id="GFR59751.1"/>
    </source>
</evidence>
<gene>
    <name evidence="1" type="ORF">ElyMa_001802900</name>
</gene>
<dbReference type="Proteomes" id="UP000762676">
    <property type="component" value="Unassembled WGS sequence"/>
</dbReference>
<keyword evidence="2" id="KW-1185">Reference proteome</keyword>
<accession>A0AAV4EHG7</accession>
<reference evidence="1 2" key="1">
    <citation type="journal article" date="2021" name="Elife">
        <title>Chloroplast acquisition without the gene transfer in kleptoplastic sea slugs, Plakobranchus ocellatus.</title>
        <authorList>
            <person name="Maeda T."/>
            <person name="Takahashi S."/>
            <person name="Yoshida T."/>
            <person name="Shimamura S."/>
            <person name="Takaki Y."/>
            <person name="Nagai Y."/>
            <person name="Toyoda A."/>
            <person name="Suzuki Y."/>
            <person name="Arimoto A."/>
            <person name="Ishii H."/>
            <person name="Satoh N."/>
            <person name="Nishiyama T."/>
            <person name="Hasebe M."/>
            <person name="Maruyama T."/>
            <person name="Minagawa J."/>
            <person name="Obokata J."/>
            <person name="Shigenobu S."/>
        </authorList>
    </citation>
    <scope>NUCLEOTIDE SEQUENCE [LARGE SCALE GENOMIC DNA]</scope>
</reference>
<organism evidence="1 2">
    <name type="scientific">Elysia marginata</name>
    <dbReference type="NCBI Taxonomy" id="1093978"/>
    <lineage>
        <taxon>Eukaryota</taxon>
        <taxon>Metazoa</taxon>
        <taxon>Spiralia</taxon>
        <taxon>Lophotrochozoa</taxon>
        <taxon>Mollusca</taxon>
        <taxon>Gastropoda</taxon>
        <taxon>Heterobranchia</taxon>
        <taxon>Euthyneura</taxon>
        <taxon>Panpulmonata</taxon>
        <taxon>Sacoglossa</taxon>
        <taxon>Placobranchoidea</taxon>
        <taxon>Plakobranchidae</taxon>
        <taxon>Elysia</taxon>
    </lineage>
</organism>
<name>A0AAV4EHG7_9GAST</name>
<proteinExistence type="predicted"/>
<evidence type="ECO:0000313" key="2">
    <source>
        <dbReference type="Proteomes" id="UP000762676"/>
    </source>
</evidence>